<evidence type="ECO:0000313" key="3">
    <source>
        <dbReference type="Proteomes" id="UP000198215"/>
    </source>
</evidence>
<dbReference type="Proteomes" id="UP000198215">
    <property type="component" value="Chromosome I"/>
</dbReference>
<dbReference type="InterPro" id="IPR025311">
    <property type="entry name" value="DUF4166"/>
</dbReference>
<feature type="domain" description="DUF4166" evidence="1">
    <location>
        <begin position="16"/>
        <end position="199"/>
    </location>
</feature>
<proteinExistence type="predicted"/>
<sequence>MTSVFQRALGADFDRLHPELRRRFGVDGAADAGCVGTGVMDRIWRGAAFTVPFLRLGTLRHVLFPETGVDVPFTIENWAYTDSYGRPTLTFVRTFRTAAHRRRRFDATMVFSERRGVLVDYLGTHQHLAVDLHLAVDAAGALTVRSGAQRIRGGVPCPPALTGEARLREWYDERADRFRIEVSVTNHRFGPLFGYSGSFTVQYVPSGGAPVPAAVRPLRENPRE</sequence>
<evidence type="ECO:0000259" key="1">
    <source>
        <dbReference type="Pfam" id="PF13761"/>
    </source>
</evidence>
<organism evidence="2 3">
    <name type="scientific">Micromonospora coxensis</name>
    <dbReference type="NCBI Taxonomy" id="356852"/>
    <lineage>
        <taxon>Bacteria</taxon>
        <taxon>Bacillati</taxon>
        <taxon>Actinomycetota</taxon>
        <taxon>Actinomycetes</taxon>
        <taxon>Micromonosporales</taxon>
        <taxon>Micromonosporaceae</taxon>
        <taxon>Micromonospora</taxon>
    </lineage>
</organism>
<dbReference type="AlphaFoldDB" id="A0A1C5HQN0"/>
<gene>
    <name evidence="2" type="ORF">GA0070614_1643</name>
</gene>
<protein>
    <recommendedName>
        <fullName evidence="1">DUF4166 domain-containing protein</fullName>
    </recommendedName>
</protein>
<reference evidence="3" key="1">
    <citation type="submission" date="2016-06" db="EMBL/GenBank/DDBJ databases">
        <authorList>
            <person name="Varghese N."/>
            <person name="Submissions Spin"/>
        </authorList>
    </citation>
    <scope>NUCLEOTIDE SEQUENCE [LARGE SCALE GENOMIC DNA]</scope>
    <source>
        <strain evidence="3">DSM 45161</strain>
    </source>
</reference>
<dbReference type="Pfam" id="PF13761">
    <property type="entry name" value="DUF4166"/>
    <property type="match status" value="1"/>
</dbReference>
<dbReference type="RefSeq" id="WP_088975375.1">
    <property type="nucleotide sequence ID" value="NZ_LT607753.1"/>
</dbReference>
<keyword evidence="3" id="KW-1185">Reference proteome</keyword>
<dbReference type="OrthoDB" id="2448833at2"/>
<name>A0A1C5HQN0_9ACTN</name>
<evidence type="ECO:0000313" key="2">
    <source>
        <dbReference type="EMBL" id="SCG48299.1"/>
    </source>
</evidence>
<accession>A0A1C5HQN0</accession>
<dbReference type="EMBL" id="LT607753">
    <property type="protein sequence ID" value="SCG48299.1"/>
    <property type="molecule type" value="Genomic_DNA"/>
</dbReference>